<evidence type="ECO:0000313" key="2">
    <source>
        <dbReference type="WBParaSite" id="JU765_v2.g19238.t1"/>
    </source>
</evidence>
<organism evidence="1 2">
    <name type="scientific">Panagrolaimus sp. JU765</name>
    <dbReference type="NCBI Taxonomy" id="591449"/>
    <lineage>
        <taxon>Eukaryota</taxon>
        <taxon>Metazoa</taxon>
        <taxon>Ecdysozoa</taxon>
        <taxon>Nematoda</taxon>
        <taxon>Chromadorea</taxon>
        <taxon>Rhabditida</taxon>
        <taxon>Tylenchina</taxon>
        <taxon>Panagrolaimomorpha</taxon>
        <taxon>Panagrolaimoidea</taxon>
        <taxon>Panagrolaimidae</taxon>
        <taxon>Panagrolaimus</taxon>
    </lineage>
</organism>
<accession>A0AC34QTP6</accession>
<name>A0AC34QTP6_9BILA</name>
<dbReference type="WBParaSite" id="JU765_v2.g19238.t1">
    <property type="protein sequence ID" value="JU765_v2.g19238.t1"/>
    <property type="gene ID" value="JU765_v2.g19238"/>
</dbReference>
<protein>
    <submittedName>
        <fullName evidence="2">Mitochondrial carrier protein</fullName>
    </submittedName>
</protein>
<dbReference type="Proteomes" id="UP000887576">
    <property type="component" value="Unplaced"/>
</dbReference>
<sequence length="277" mass="31647">MKNDHDRLQSSKTITDSLLFGSVSGTITAILLQPLDRIKTLMQEQHRLGLYGTTKRVIIEEGIVQFWRGLTPTLIRVVPGLSLYFSLIQTSRVYFVDPKNGFENFMVGMCCRSVAATIMQPATVIKTKLESSHYIGLTMTSVSKQVFTEQKFRGFWAGLFPTILRDAPFSGLYLMFYRQQLEFYIKNKPDIKPLDRFLCGLSAGFVACFITHPFDVLKTTAQLYPKDYLSMISAIKVLFVKSGIRSFYAGFIPRVLRRTLTAALNWTIFDELQKRVF</sequence>
<reference evidence="2" key="1">
    <citation type="submission" date="2022-11" db="UniProtKB">
        <authorList>
            <consortium name="WormBaseParasite"/>
        </authorList>
    </citation>
    <scope>IDENTIFICATION</scope>
</reference>
<proteinExistence type="predicted"/>
<evidence type="ECO:0000313" key="1">
    <source>
        <dbReference type="Proteomes" id="UP000887576"/>
    </source>
</evidence>